<dbReference type="Pfam" id="PF16286">
    <property type="entry name" value="DUF4932"/>
    <property type="match status" value="1"/>
</dbReference>
<keyword evidence="3" id="KW-1185">Reference proteome</keyword>
<dbReference type="InterPro" id="IPR032560">
    <property type="entry name" value="DUF4932"/>
</dbReference>
<organism evidence="2 3">
    <name type="scientific">Carboxylicivirga linearis</name>
    <dbReference type="NCBI Taxonomy" id="1628157"/>
    <lineage>
        <taxon>Bacteria</taxon>
        <taxon>Pseudomonadati</taxon>
        <taxon>Bacteroidota</taxon>
        <taxon>Bacteroidia</taxon>
        <taxon>Marinilabiliales</taxon>
        <taxon>Marinilabiliaceae</taxon>
        <taxon>Carboxylicivirga</taxon>
    </lineage>
</organism>
<evidence type="ECO:0000256" key="1">
    <source>
        <dbReference type="SAM" id="SignalP"/>
    </source>
</evidence>
<evidence type="ECO:0000313" key="2">
    <source>
        <dbReference type="EMBL" id="MBS2100906.1"/>
    </source>
</evidence>
<gene>
    <name evidence="2" type="ORF">KEM10_21650</name>
</gene>
<dbReference type="Proteomes" id="UP000708576">
    <property type="component" value="Unassembled WGS sequence"/>
</dbReference>
<sequence>MKKQLIALICGVLIVSTGYAKNSKSTVVASRQVNGLTISIDRNQELISIVQYLGDYFRLNKHDLQYKKDVDEYFKDYKQHKAVLFVQELTKKGFSYDAPPALMLHLSADMDVKVEVTDYLIKRIGGKENLHEFLSVMKAFVRETQFDKFIKSYKSFYEALVDNMANKLADFDEIHTIEQFYGKKQNSYNIILSCLNSGNYGPGVEVDGKVDIYNIMSAINEKDGQPVFGDVNYVEYLVWHEFGHSYVNYLTEENNELVDKYKKLYEPIKEPMKKQAYGNWNTVVNEQVIRAITTYLTKEKYGVMHAEMVFNKEVSRSFIYTESMLKALETYSKNRDEFKTFADYYTTLIKTAFDDAIANDYANRSLINLNNTFEHVDYLVVSEEEEGNEKEIKAYVTKIRDRFMKETQIITDKEALAMDVSQYSFMVYGTVRNNLFLQKYKESLPIQFTDSGIQADKDYELEDGKTIFNMPNPTNPKKYFIVYTAQEPSGIVDINNVFHGPSNYVVFEDRQHVLKSGMLQKVNGKWICK</sequence>
<feature type="signal peptide" evidence="1">
    <location>
        <begin position="1"/>
        <end position="20"/>
    </location>
</feature>
<evidence type="ECO:0000313" key="3">
    <source>
        <dbReference type="Proteomes" id="UP000708576"/>
    </source>
</evidence>
<proteinExistence type="predicted"/>
<comment type="caution">
    <text evidence="2">The sequence shown here is derived from an EMBL/GenBank/DDBJ whole genome shotgun (WGS) entry which is preliminary data.</text>
</comment>
<feature type="chain" id="PRO_5045167605" evidence="1">
    <location>
        <begin position="21"/>
        <end position="529"/>
    </location>
</feature>
<keyword evidence="1" id="KW-0732">Signal</keyword>
<dbReference type="EMBL" id="JAGUCO010000032">
    <property type="protein sequence ID" value="MBS2100906.1"/>
    <property type="molecule type" value="Genomic_DNA"/>
</dbReference>
<protein>
    <submittedName>
        <fullName evidence="2">DUF4932 domain-containing protein</fullName>
    </submittedName>
</protein>
<reference evidence="2 3" key="1">
    <citation type="journal article" date="2015" name="Int. J. Syst. Evol. Microbiol.">
        <title>Carboxylicivirga linearis sp. nov., isolated from a sea cucumber culture pond.</title>
        <authorList>
            <person name="Wang F.Q."/>
            <person name="Zhou Y.X."/>
            <person name="Lin X.Z."/>
            <person name="Chen G.J."/>
            <person name="Du Z.J."/>
        </authorList>
    </citation>
    <scope>NUCLEOTIDE SEQUENCE [LARGE SCALE GENOMIC DNA]</scope>
    <source>
        <strain evidence="2 3">FB218</strain>
    </source>
</reference>
<name>A0ABS5K2K4_9BACT</name>
<dbReference type="RefSeq" id="WP_212219673.1">
    <property type="nucleotide sequence ID" value="NZ_JAGUCO010000032.1"/>
</dbReference>
<accession>A0ABS5K2K4</accession>